<comment type="caution">
    <text evidence="1">The sequence shown here is derived from an EMBL/GenBank/DDBJ whole genome shotgun (WGS) entry which is preliminary data.</text>
</comment>
<dbReference type="AlphaFoldDB" id="A0A7C4U8Q4"/>
<proteinExistence type="predicted"/>
<dbReference type="EMBL" id="DTHG01000078">
    <property type="protein sequence ID" value="HGW92095.1"/>
    <property type="molecule type" value="Genomic_DNA"/>
</dbReference>
<accession>A0A7C4U8Q4</accession>
<protein>
    <submittedName>
        <fullName evidence="1">Uncharacterized protein</fullName>
    </submittedName>
</protein>
<name>A0A7C4U8Q4_UNCW3</name>
<evidence type="ECO:0000313" key="1">
    <source>
        <dbReference type="EMBL" id="HGW92095.1"/>
    </source>
</evidence>
<gene>
    <name evidence="1" type="ORF">ENV67_06115</name>
</gene>
<sequence length="59" mass="7020">MFSMILISSNYVVNNLKGEIKIEVIDSSSRYDTMWIEPVILYDKIKIFEIGREYIQIFL</sequence>
<organism evidence="1">
    <name type="scientific">candidate division WOR-3 bacterium</name>
    <dbReference type="NCBI Taxonomy" id="2052148"/>
    <lineage>
        <taxon>Bacteria</taxon>
        <taxon>Bacteria division WOR-3</taxon>
    </lineage>
</organism>
<reference evidence="1" key="1">
    <citation type="journal article" date="2020" name="mSystems">
        <title>Genome- and Community-Level Interaction Insights into Carbon Utilization and Element Cycling Functions of Hydrothermarchaeota in Hydrothermal Sediment.</title>
        <authorList>
            <person name="Zhou Z."/>
            <person name="Liu Y."/>
            <person name="Xu W."/>
            <person name="Pan J."/>
            <person name="Luo Z.H."/>
            <person name="Li M."/>
        </authorList>
    </citation>
    <scope>NUCLEOTIDE SEQUENCE [LARGE SCALE GENOMIC DNA]</scope>
    <source>
        <strain evidence="1">SpSt-780</strain>
    </source>
</reference>